<evidence type="ECO:0000313" key="3">
    <source>
        <dbReference type="EnsemblPlants" id="Zm00001eb314530_P006"/>
    </source>
</evidence>
<name>C0PI16_MAIZE</name>
<evidence type="ECO:0000313" key="4">
    <source>
        <dbReference type="Proteomes" id="UP000007305"/>
    </source>
</evidence>
<reference evidence="4" key="2">
    <citation type="submission" date="2015-12" db="EMBL/GenBank/DDBJ databases">
        <title>Update maize B73 reference genome by single molecule sequencing technologies.</title>
        <authorList>
            <consortium name="Maize Genome Sequencing Project"/>
            <person name="Ware D."/>
        </authorList>
    </citation>
    <scope>NUCLEOTIDE SEQUENCE [LARGE SCALE GENOMIC DNA]</scope>
    <source>
        <strain evidence="4">cv. B73</strain>
    </source>
</reference>
<reference evidence="3" key="4">
    <citation type="submission" date="2021-05" db="UniProtKB">
        <authorList>
            <consortium name="EnsemblPlants"/>
        </authorList>
    </citation>
    <scope>IDENTIFICATION</scope>
    <source>
        <strain evidence="3">cv. B73</strain>
    </source>
</reference>
<accession>C0PI16</accession>
<evidence type="ECO:0000313" key="2">
    <source>
        <dbReference type="EMBL" id="ACN34832.1"/>
    </source>
</evidence>
<dbReference type="PANTHER" id="PTHR33385">
    <property type="entry name" value="PROTEIN XRI1"/>
    <property type="match status" value="1"/>
</dbReference>
<evidence type="ECO:0000256" key="1">
    <source>
        <dbReference type="SAM" id="MobiDB-lite"/>
    </source>
</evidence>
<reference evidence="3" key="3">
    <citation type="submission" date="2019-07" db="EMBL/GenBank/DDBJ databases">
        <authorList>
            <person name="Seetharam A."/>
            <person name="Woodhouse M."/>
            <person name="Cannon E."/>
        </authorList>
    </citation>
    <scope>NUCLEOTIDE SEQUENCE [LARGE SCALE GENOMIC DNA]</scope>
    <source>
        <strain evidence="3">cv. B73</strain>
    </source>
</reference>
<organism evidence="2">
    <name type="scientific">Zea mays</name>
    <name type="common">Maize</name>
    <dbReference type="NCBI Taxonomy" id="4577"/>
    <lineage>
        <taxon>Eukaryota</taxon>
        <taxon>Viridiplantae</taxon>
        <taxon>Streptophyta</taxon>
        <taxon>Embryophyta</taxon>
        <taxon>Tracheophyta</taxon>
        <taxon>Spermatophyta</taxon>
        <taxon>Magnoliopsida</taxon>
        <taxon>Liliopsida</taxon>
        <taxon>Poales</taxon>
        <taxon>Poaceae</taxon>
        <taxon>PACMAD clade</taxon>
        <taxon>Panicoideae</taxon>
        <taxon>Andropogonodae</taxon>
        <taxon>Andropogoneae</taxon>
        <taxon>Tripsacinae</taxon>
        <taxon>Zea</taxon>
    </lineage>
</organism>
<dbReference type="OrthoDB" id="691244at2759"/>
<evidence type="ECO:0008006" key="5">
    <source>
        <dbReference type="Google" id="ProtNLM"/>
    </source>
</evidence>
<dbReference type="GO" id="GO:0007143">
    <property type="term" value="P:female meiotic nuclear division"/>
    <property type="evidence" value="ECO:0007669"/>
    <property type="project" value="InterPro"/>
</dbReference>
<reference evidence="2" key="1">
    <citation type="journal article" date="2009" name="PLoS Genet.">
        <title>Sequencing, mapping, and analysis of 27,455 maize full-length cDNAs.</title>
        <authorList>
            <person name="Soderlund C."/>
            <person name="Descour A."/>
            <person name="Kudrna D."/>
            <person name="Bomhoff M."/>
            <person name="Boyd L."/>
            <person name="Currie J."/>
            <person name="Angelova A."/>
            <person name="Collura K."/>
            <person name="Wissotski M."/>
            <person name="Ashley E."/>
            <person name="Morrow D."/>
            <person name="Fernandes J."/>
            <person name="Walbot V."/>
            <person name="Yu Y."/>
        </authorList>
    </citation>
    <scope>NUCLEOTIDE SEQUENCE</scope>
    <source>
        <strain evidence="2">B73</strain>
    </source>
</reference>
<dbReference type="Proteomes" id="UP000007305">
    <property type="component" value="Chromosome 7"/>
</dbReference>
<dbReference type="EnsemblPlants" id="Zm00001eb314530_T006">
    <property type="protein sequence ID" value="Zm00001eb314530_P006"/>
    <property type="gene ID" value="Zm00001eb314530"/>
</dbReference>
<dbReference type="AlphaFoldDB" id="C0PI16"/>
<keyword evidence="4" id="KW-1185">Reference proteome</keyword>
<dbReference type="ExpressionAtlas" id="C0PI16">
    <property type="expression patterns" value="baseline and differential"/>
</dbReference>
<dbReference type="GO" id="GO:0007140">
    <property type="term" value="P:male meiotic nuclear division"/>
    <property type="evidence" value="ECO:0007669"/>
    <property type="project" value="InterPro"/>
</dbReference>
<feature type="region of interest" description="Disordered" evidence="1">
    <location>
        <begin position="190"/>
        <end position="278"/>
    </location>
</feature>
<dbReference type="EMBL" id="BT067935">
    <property type="protein sequence ID" value="ACN34832.1"/>
    <property type="molecule type" value="mRNA"/>
</dbReference>
<sequence length="361" mass="37379">MEREVQLMEGRQAWPLHMMGMAAAGTTATCFDNYSSSGSGGGGGDCFVLGWEQLAPAPFGCFGLLTADVHDLFPLFATGMEPALPALPPSAHDVAAAIPGELDDLLLVRRSFWDASCHDGDVGEPLKAQQQAAFNSSCCVTHERGEDYCTPTTDSFVHYDDNDDGDDPLSSIFSAGLAPAAEGAVCPAAAEAEPLPSSSSSNCRGGDPRAGGVDLQPQGQMQQGTARARGRAGTPPLPRTSAPSLKRATREESSSEHAAAAAAEECSQSGGGSKRRKGAGVVRPFALLKPDGLDGGATLADINARILMRPARPVRHPVGEFACAPRVSADQPGFSGKAVASLTRLHTPGGRGTITIIRTRG</sequence>
<dbReference type="HOGENOM" id="CLU_072432_0_0_1"/>
<gene>
    <name evidence="3" type="primary">LOC100272692</name>
</gene>
<protein>
    <recommendedName>
        <fullName evidence="5">Protein XRI1</fullName>
    </recommendedName>
</protein>
<dbReference type="PANTHER" id="PTHR33385:SF14">
    <property type="entry name" value="PROTEIN XRI1"/>
    <property type="match status" value="1"/>
</dbReference>
<feature type="compositionally biased region" description="Low complexity" evidence="1">
    <location>
        <begin position="256"/>
        <end position="268"/>
    </location>
</feature>
<feature type="compositionally biased region" description="Low complexity" evidence="1">
    <location>
        <begin position="190"/>
        <end position="201"/>
    </location>
</feature>
<dbReference type="InterPro" id="IPR039933">
    <property type="entry name" value="XRI1"/>
</dbReference>
<proteinExistence type="evidence at transcript level"/>
<dbReference type="Gramene" id="Zm00001eb314530_T006">
    <property type="protein sequence ID" value="Zm00001eb314530_P006"/>
    <property type="gene ID" value="Zm00001eb314530"/>
</dbReference>